<reference evidence="4" key="1">
    <citation type="submission" date="2020-11" db="EMBL/GenBank/DDBJ databases">
        <title>Bacterial whole genome sequence for Caenimonas sp. DR4.4.</title>
        <authorList>
            <person name="Le V."/>
            <person name="Ko S.-R."/>
            <person name="Ahn C.-Y."/>
            <person name="Oh H.-M."/>
        </authorList>
    </citation>
    <scope>NUCLEOTIDE SEQUENCE</scope>
    <source>
        <strain evidence="4">DR4.4</strain>
    </source>
</reference>
<evidence type="ECO:0000256" key="3">
    <source>
        <dbReference type="ARBA" id="ARBA00022840"/>
    </source>
</evidence>
<dbReference type="GO" id="GO:0005524">
    <property type="term" value="F:ATP binding"/>
    <property type="evidence" value="ECO:0007669"/>
    <property type="project" value="UniProtKB-KW"/>
</dbReference>
<keyword evidence="3" id="KW-0067">ATP-binding</keyword>
<dbReference type="AlphaFoldDB" id="A0A931MG97"/>
<evidence type="ECO:0000313" key="4">
    <source>
        <dbReference type="EMBL" id="MBG9387873.1"/>
    </source>
</evidence>
<dbReference type="InterPro" id="IPR018181">
    <property type="entry name" value="Heat_shock_70_CS"/>
</dbReference>
<gene>
    <name evidence="4" type="ORF">I5803_07570</name>
</gene>
<dbReference type="InterPro" id="IPR042054">
    <property type="entry name" value="YegD-like"/>
</dbReference>
<dbReference type="Gene3D" id="3.90.640.10">
    <property type="entry name" value="Actin, Chain A, domain 4"/>
    <property type="match status" value="1"/>
</dbReference>
<dbReference type="InterPro" id="IPR013126">
    <property type="entry name" value="Hsp_70_fam"/>
</dbReference>
<dbReference type="PROSITE" id="PS00329">
    <property type="entry name" value="HSP70_2"/>
    <property type="match status" value="1"/>
</dbReference>
<accession>A0A931MG97</accession>
<comment type="caution">
    <text evidence="4">The sequence shown here is derived from an EMBL/GenBank/DDBJ whole genome shotgun (WGS) entry which is preliminary data.</text>
</comment>
<proteinExistence type="inferred from homology"/>
<dbReference type="RefSeq" id="WP_196985765.1">
    <property type="nucleotide sequence ID" value="NZ_JADWYS010000001.1"/>
</dbReference>
<dbReference type="Pfam" id="PF00012">
    <property type="entry name" value="HSP70"/>
    <property type="match status" value="1"/>
</dbReference>
<evidence type="ECO:0000256" key="2">
    <source>
        <dbReference type="ARBA" id="ARBA00022741"/>
    </source>
</evidence>
<sequence>MPGAARGTLGVDFGTSNSAMAFVGPDGLARPVPLEGDEPTLPTAVFFNAEERSIHFGREAIALYLTGVDGRLMRSLKSLLGSSLLEEQTRVPEGMVSFRDVIARFLREMRARACQRLGHDVRKAVLGRPVHFVDEDRERDKRAQQALTQAAHAAGFEEVSLELEPIAAAFDYERRVTRETVVLIVDIGGGTSDFTVVRLGPDRAMRRERKGDVLATTGVHIGGTDYDRKLSLERVMPLLGYRHAGPTGREVPSSVFFDLSTWHLINWLYTPRVMRQVEDLRVDYRDKTLHDRLTRVLQDRLGHQLASEVEQAKIRTSMSDAPTAIDLSCIEPGLASPLAAAQTAHDLADLLKNVADCGHECLRRAGLQPSQLGGLYLTGGSSALRPFQDLLRREFPGAQLIVGDLFGGVASGLAYAGAIR</sequence>
<dbReference type="SUPFAM" id="SSF53067">
    <property type="entry name" value="Actin-like ATPase domain"/>
    <property type="match status" value="2"/>
</dbReference>
<dbReference type="Gene3D" id="3.30.420.40">
    <property type="match status" value="3"/>
</dbReference>
<comment type="similarity">
    <text evidence="1">Belongs to the heat shock protein 70 family.</text>
</comment>
<organism evidence="4 5">
    <name type="scientific">Caenimonas aquaedulcis</name>
    <dbReference type="NCBI Taxonomy" id="2793270"/>
    <lineage>
        <taxon>Bacteria</taxon>
        <taxon>Pseudomonadati</taxon>
        <taxon>Pseudomonadota</taxon>
        <taxon>Betaproteobacteria</taxon>
        <taxon>Burkholderiales</taxon>
        <taxon>Comamonadaceae</taxon>
        <taxon>Caenimonas</taxon>
    </lineage>
</organism>
<dbReference type="Proteomes" id="UP000651050">
    <property type="component" value="Unassembled WGS sequence"/>
</dbReference>
<dbReference type="CDD" id="cd10231">
    <property type="entry name" value="ASKHA_NBD_HSP70_YegD-like"/>
    <property type="match status" value="1"/>
</dbReference>
<keyword evidence="5" id="KW-1185">Reference proteome</keyword>
<dbReference type="EMBL" id="JADWYS010000001">
    <property type="protein sequence ID" value="MBG9387873.1"/>
    <property type="molecule type" value="Genomic_DNA"/>
</dbReference>
<dbReference type="InterPro" id="IPR043129">
    <property type="entry name" value="ATPase_NBD"/>
</dbReference>
<evidence type="ECO:0000256" key="1">
    <source>
        <dbReference type="ARBA" id="ARBA00007381"/>
    </source>
</evidence>
<keyword evidence="2" id="KW-0547">Nucleotide-binding</keyword>
<protein>
    <submittedName>
        <fullName evidence="4">Hsp70 family protein</fullName>
    </submittedName>
</protein>
<dbReference type="GO" id="GO:0140662">
    <property type="term" value="F:ATP-dependent protein folding chaperone"/>
    <property type="evidence" value="ECO:0007669"/>
    <property type="project" value="InterPro"/>
</dbReference>
<evidence type="ECO:0000313" key="5">
    <source>
        <dbReference type="Proteomes" id="UP000651050"/>
    </source>
</evidence>
<dbReference type="PANTHER" id="PTHR19375">
    <property type="entry name" value="HEAT SHOCK PROTEIN 70KDA"/>
    <property type="match status" value="1"/>
</dbReference>
<name>A0A931MG97_9BURK</name>